<dbReference type="Proteomes" id="UP000478746">
    <property type="component" value="Unassembled WGS sequence"/>
</dbReference>
<evidence type="ECO:0000313" key="3">
    <source>
        <dbReference type="Proteomes" id="UP000461165"/>
    </source>
</evidence>
<dbReference type="AlphaFoldDB" id="A0A6A2SFM7"/>
<organism evidence="2 3">
    <name type="scientific">Bifidobacterium longum</name>
    <dbReference type="NCBI Taxonomy" id="216816"/>
    <lineage>
        <taxon>Bacteria</taxon>
        <taxon>Bacillati</taxon>
        <taxon>Actinomycetota</taxon>
        <taxon>Actinomycetes</taxon>
        <taxon>Bifidobacteriales</taxon>
        <taxon>Bifidobacteriaceae</taxon>
        <taxon>Bifidobacterium</taxon>
    </lineage>
</organism>
<dbReference type="Proteomes" id="UP000461165">
    <property type="component" value="Unassembled WGS sequence"/>
</dbReference>
<accession>A0A6A2SFM7</accession>
<evidence type="ECO:0000313" key="2">
    <source>
        <dbReference type="EMBL" id="KAB7136754.1"/>
    </source>
</evidence>
<gene>
    <name evidence="2" type="ORF">GBC97_02620</name>
    <name evidence="1" type="ORF">GBK08_02715</name>
</gene>
<comment type="caution">
    <text evidence="2">The sequence shown here is derived from an EMBL/GenBank/DDBJ whole genome shotgun (WGS) entry which is preliminary data.</text>
</comment>
<evidence type="ECO:0000313" key="4">
    <source>
        <dbReference type="Proteomes" id="UP000478746"/>
    </source>
</evidence>
<sequence length="82" mass="9461">MTDTVELWSPITDEGVRMTPGELIVEFMDLISDRNSQTGNPYLYVMPLPGMVVIDRQRRRVSARVEYVSKSKLRSRNEASDR</sequence>
<protein>
    <submittedName>
        <fullName evidence="2">Uncharacterized protein</fullName>
    </submittedName>
</protein>
<evidence type="ECO:0000313" key="1">
    <source>
        <dbReference type="EMBL" id="KAB6838597.1"/>
    </source>
</evidence>
<proteinExistence type="predicted"/>
<name>A0A6A2SFM7_BIFLN</name>
<dbReference type="EMBL" id="WDVF01000004">
    <property type="protein sequence ID" value="KAB7136754.1"/>
    <property type="molecule type" value="Genomic_DNA"/>
</dbReference>
<dbReference type="EMBL" id="WEAY01000004">
    <property type="protein sequence ID" value="KAB6838597.1"/>
    <property type="molecule type" value="Genomic_DNA"/>
</dbReference>
<dbReference type="RefSeq" id="WP_032684467.1">
    <property type="nucleotide sequence ID" value="NZ_CAXSUE010000010.1"/>
</dbReference>
<reference evidence="3 4" key="1">
    <citation type="journal article" date="2019" name="Nat. Med.">
        <title>A library of human gut bacterial isolates paired with longitudinal multiomics data enables mechanistic microbiome research.</title>
        <authorList>
            <person name="Poyet M."/>
            <person name="Groussin M."/>
            <person name="Gibbons S.M."/>
            <person name="Avila-Pacheco J."/>
            <person name="Jiang X."/>
            <person name="Kearney S.M."/>
            <person name="Perrotta A.R."/>
            <person name="Berdy B."/>
            <person name="Zhao S."/>
            <person name="Lieberman T.D."/>
            <person name="Swanson P.K."/>
            <person name="Smith M."/>
            <person name="Roesemann S."/>
            <person name="Alexander J.E."/>
            <person name="Rich S.A."/>
            <person name="Livny J."/>
            <person name="Vlamakis H."/>
            <person name="Clish C."/>
            <person name="Bullock K."/>
            <person name="Deik A."/>
            <person name="Scott J."/>
            <person name="Pierce K.A."/>
            <person name="Xavier R.J."/>
            <person name="Alm E.J."/>
        </authorList>
    </citation>
    <scope>NUCLEOTIDE SEQUENCE [LARGE SCALE GENOMIC DNA]</scope>
    <source>
        <strain evidence="2 3">BIOML-A166</strain>
        <strain evidence="1 4">BIOML-A320</strain>
    </source>
</reference>